<name>A0ABT1HCN2_9NOCA</name>
<comment type="caution">
    <text evidence="3">The sequence shown here is derived from an EMBL/GenBank/DDBJ whole genome shotgun (WGS) entry which is preliminary data.</text>
</comment>
<dbReference type="SUPFAM" id="SSF46689">
    <property type="entry name" value="Homeodomain-like"/>
    <property type="match status" value="1"/>
</dbReference>
<dbReference type="InterPro" id="IPR050109">
    <property type="entry name" value="HTH-type_TetR-like_transc_reg"/>
</dbReference>
<dbReference type="EMBL" id="JAMTCJ010000002">
    <property type="protein sequence ID" value="MCP2176016.1"/>
    <property type="molecule type" value="Genomic_DNA"/>
</dbReference>
<evidence type="ECO:0000313" key="4">
    <source>
        <dbReference type="Proteomes" id="UP001206895"/>
    </source>
</evidence>
<sequence>MTTEPTGPSYRDRLMAGMAASLTQRTYRDTTIGEIVAHARTSRRTFYKEFSGLDDCYFALLRSVHSEILGMVANAVDMTADWRLQVRQAITAYFAGVQTHPAVIRSYVRELPSLGDPTVTLQSRPRDQFIALLVGLSDTASLRTADIAPVTVEMARFLVGGLEELTALVVEENRPVDDVVETAIIATTRLLGPAAG</sequence>
<protein>
    <submittedName>
        <fullName evidence="3">Transcriptional regulator, TetR family</fullName>
    </submittedName>
</protein>
<reference evidence="3 4" key="1">
    <citation type="submission" date="2022-06" db="EMBL/GenBank/DDBJ databases">
        <title>Genomic Encyclopedia of Archaeal and Bacterial Type Strains, Phase II (KMG-II): from individual species to whole genera.</title>
        <authorList>
            <person name="Goeker M."/>
        </authorList>
    </citation>
    <scope>NUCLEOTIDE SEQUENCE [LARGE SCALE GENOMIC DNA]</scope>
    <source>
        <strain evidence="3 4">DSM 44693</strain>
    </source>
</reference>
<organism evidence="3 4">
    <name type="scientific">Williamsia maris</name>
    <dbReference type="NCBI Taxonomy" id="72806"/>
    <lineage>
        <taxon>Bacteria</taxon>
        <taxon>Bacillati</taxon>
        <taxon>Actinomycetota</taxon>
        <taxon>Actinomycetes</taxon>
        <taxon>Mycobacteriales</taxon>
        <taxon>Nocardiaceae</taxon>
        <taxon>Williamsia</taxon>
    </lineage>
</organism>
<gene>
    <name evidence="3" type="ORF">LX13_001835</name>
</gene>
<dbReference type="InterPro" id="IPR009057">
    <property type="entry name" value="Homeodomain-like_sf"/>
</dbReference>
<feature type="domain" description="HTH tetR-type" evidence="2">
    <location>
        <begin position="20"/>
        <end position="59"/>
    </location>
</feature>
<keyword evidence="4" id="KW-1185">Reference proteome</keyword>
<dbReference type="InterPro" id="IPR001647">
    <property type="entry name" value="HTH_TetR"/>
</dbReference>
<dbReference type="PANTHER" id="PTHR30055">
    <property type="entry name" value="HTH-TYPE TRANSCRIPTIONAL REGULATOR RUTR"/>
    <property type="match status" value="1"/>
</dbReference>
<accession>A0ABT1HCN2</accession>
<dbReference type="RefSeq" id="WP_253661042.1">
    <property type="nucleotide sequence ID" value="NZ_BAAAJQ010000001.1"/>
</dbReference>
<proteinExistence type="predicted"/>
<keyword evidence="1" id="KW-0238">DNA-binding</keyword>
<dbReference type="PANTHER" id="PTHR30055:SF187">
    <property type="entry name" value="TRANSCRIPTIONAL REGULATORY PROTEIN"/>
    <property type="match status" value="1"/>
</dbReference>
<evidence type="ECO:0000256" key="1">
    <source>
        <dbReference type="ARBA" id="ARBA00023125"/>
    </source>
</evidence>
<dbReference type="Gene3D" id="1.10.357.10">
    <property type="entry name" value="Tetracycline Repressor, domain 2"/>
    <property type="match status" value="1"/>
</dbReference>
<dbReference type="Pfam" id="PF00440">
    <property type="entry name" value="TetR_N"/>
    <property type="match status" value="1"/>
</dbReference>
<dbReference type="Proteomes" id="UP001206895">
    <property type="component" value="Unassembled WGS sequence"/>
</dbReference>
<evidence type="ECO:0000313" key="3">
    <source>
        <dbReference type="EMBL" id="MCP2176016.1"/>
    </source>
</evidence>
<evidence type="ECO:0000259" key="2">
    <source>
        <dbReference type="Pfam" id="PF00440"/>
    </source>
</evidence>